<accession>A0A9P8MXG1</accession>
<comment type="function">
    <text evidence="1">Involved in rRNA processing.</text>
</comment>
<dbReference type="GO" id="GO:0005730">
    <property type="term" value="C:nucleolus"/>
    <property type="evidence" value="ECO:0007669"/>
    <property type="project" value="UniProtKB-SubCell"/>
</dbReference>
<organism evidence="10 11">
    <name type="scientific">Hirsutella rhossiliensis</name>
    <dbReference type="NCBI Taxonomy" id="111463"/>
    <lineage>
        <taxon>Eukaryota</taxon>
        <taxon>Fungi</taxon>
        <taxon>Dikarya</taxon>
        <taxon>Ascomycota</taxon>
        <taxon>Pezizomycotina</taxon>
        <taxon>Sordariomycetes</taxon>
        <taxon>Hypocreomycetidae</taxon>
        <taxon>Hypocreales</taxon>
        <taxon>Ophiocordycipitaceae</taxon>
        <taxon>Hirsutella</taxon>
    </lineage>
</organism>
<keyword evidence="7" id="KW-0175">Coiled coil</keyword>
<dbReference type="Proteomes" id="UP000824596">
    <property type="component" value="Unassembled WGS sequence"/>
</dbReference>
<feature type="compositionally biased region" description="Basic and acidic residues" evidence="9">
    <location>
        <begin position="212"/>
        <end position="225"/>
    </location>
</feature>
<dbReference type="InterPro" id="IPR019310">
    <property type="entry name" value="Efg1"/>
</dbReference>
<evidence type="ECO:0000256" key="4">
    <source>
        <dbReference type="ARBA" id="ARBA00018689"/>
    </source>
</evidence>
<keyword evidence="11" id="KW-1185">Reference proteome</keyword>
<feature type="compositionally biased region" description="Basic and acidic residues" evidence="9">
    <location>
        <begin position="251"/>
        <end position="260"/>
    </location>
</feature>
<evidence type="ECO:0000256" key="5">
    <source>
        <dbReference type="ARBA" id="ARBA00019827"/>
    </source>
</evidence>
<reference evidence="10" key="1">
    <citation type="submission" date="2021-09" db="EMBL/GenBank/DDBJ databases">
        <title>A high-quality genome of the endoparasitic fungus Hirsutella rhossiliensis with a comparison of Hirsutella genomes reveals transposable elements contributing to genome size variation.</title>
        <authorList>
            <person name="Lin R."/>
            <person name="Jiao Y."/>
            <person name="Sun X."/>
            <person name="Ling J."/>
            <person name="Xie B."/>
            <person name="Cheng X."/>
        </authorList>
    </citation>
    <scope>NUCLEOTIDE SEQUENCE</scope>
    <source>
        <strain evidence="10">HR02</strain>
    </source>
</reference>
<keyword evidence="8" id="KW-0539">Nucleus</keyword>
<dbReference type="PANTHER" id="PTHR33911:SF1">
    <property type="entry name" value="RRNA-PROCESSING PROTEIN EFG1"/>
    <property type="match status" value="1"/>
</dbReference>
<dbReference type="GeneID" id="68354664"/>
<evidence type="ECO:0000256" key="6">
    <source>
        <dbReference type="ARBA" id="ARBA00022552"/>
    </source>
</evidence>
<keyword evidence="6" id="KW-0698">rRNA processing</keyword>
<dbReference type="AlphaFoldDB" id="A0A9P8MXG1"/>
<proteinExistence type="inferred from homology"/>
<dbReference type="PANTHER" id="PTHR33911">
    <property type="entry name" value="RRNA-PROCESSING PROTEIN EFG1"/>
    <property type="match status" value="1"/>
</dbReference>
<feature type="region of interest" description="Disordered" evidence="9">
    <location>
        <begin position="1"/>
        <end position="52"/>
    </location>
</feature>
<evidence type="ECO:0000256" key="7">
    <source>
        <dbReference type="ARBA" id="ARBA00023054"/>
    </source>
</evidence>
<dbReference type="GO" id="GO:0030688">
    <property type="term" value="C:preribosome, small subunit precursor"/>
    <property type="evidence" value="ECO:0007669"/>
    <property type="project" value="TreeGrafter"/>
</dbReference>
<feature type="region of interest" description="Disordered" evidence="9">
    <location>
        <begin position="212"/>
        <end position="305"/>
    </location>
</feature>
<name>A0A9P8MXG1_9HYPO</name>
<dbReference type="OrthoDB" id="47732at2759"/>
<dbReference type="RefSeq" id="XP_044720538.1">
    <property type="nucleotide sequence ID" value="XM_044864006.1"/>
</dbReference>
<evidence type="ECO:0000313" key="10">
    <source>
        <dbReference type="EMBL" id="KAH0963025.1"/>
    </source>
</evidence>
<evidence type="ECO:0000256" key="8">
    <source>
        <dbReference type="ARBA" id="ARBA00023242"/>
    </source>
</evidence>
<gene>
    <name evidence="10" type="ORF">HRG_05535</name>
</gene>
<evidence type="ECO:0000313" key="11">
    <source>
        <dbReference type="Proteomes" id="UP000824596"/>
    </source>
</evidence>
<dbReference type="InterPro" id="IPR050786">
    <property type="entry name" value="EFG1_rRNA-proc"/>
</dbReference>
<dbReference type="GO" id="GO:0000462">
    <property type="term" value="P:maturation of SSU-rRNA from tricistronic rRNA transcript (SSU-rRNA, 5.8S rRNA, LSU-rRNA)"/>
    <property type="evidence" value="ECO:0007669"/>
    <property type="project" value="TreeGrafter"/>
</dbReference>
<evidence type="ECO:0000256" key="2">
    <source>
        <dbReference type="ARBA" id="ARBA00004604"/>
    </source>
</evidence>
<dbReference type="EMBL" id="JAIZPD010000005">
    <property type="protein sequence ID" value="KAH0963025.1"/>
    <property type="molecule type" value="Genomic_DNA"/>
</dbReference>
<comment type="caution">
    <text evidence="10">The sequence shown here is derived from an EMBL/GenBank/DDBJ whole genome shotgun (WGS) entry which is preliminary data.</text>
</comment>
<evidence type="ECO:0000256" key="1">
    <source>
        <dbReference type="ARBA" id="ARBA00002773"/>
    </source>
</evidence>
<sequence>MGIKRPFAEVGSRGADDDNGADPSSLDNTKRRKQLGKAKHKARQGTSEFSKKRARNIQRLLQRKQDLPANVVNDLERELEAHKADLDDKAFQRKRSAMIAKYHMVRFFERRKASRLVKQLKRQMEQTPESDDTDRLKQDLHTAEVDEAYTLYFPHLESYVSLYGSALSAEADEGGSKTPSAKVSLRAERPPMWSVVERTLAEGPEALRRLREAKPAGGKAVEKTPKRQQLKVSATASNAGGPPPPQKQHKEKGPSRKDGKTGVPSTKDGAAPQLNRRERRRLMHQAKAATEDEDGEDGGGFFEDM</sequence>
<feature type="compositionally biased region" description="Basic residues" evidence="9">
    <location>
        <begin position="30"/>
        <end position="43"/>
    </location>
</feature>
<feature type="compositionally biased region" description="Acidic residues" evidence="9">
    <location>
        <begin position="291"/>
        <end position="305"/>
    </location>
</feature>
<dbReference type="Pfam" id="PF10153">
    <property type="entry name" value="Efg1"/>
    <property type="match status" value="1"/>
</dbReference>
<comment type="similarity">
    <text evidence="3">Belongs to the EFG1 family.</text>
</comment>
<evidence type="ECO:0000256" key="3">
    <source>
        <dbReference type="ARBA" id="ARBA00006916"/>
    </source>
</evidence>
<evidence type="ECO:0000256" key="9">
    <source>
        <dbReference type="SAM" id="MobiDB-lite"/>
    </source>
</evidence>
<protein>
    <recommendedName>
        <fullName evidence="4">rRNA-processing protein EFG1</fullName>
    </recommendedName>
    <alternativeName>
        <fullName evidence="5">rRNA-processing protein efg1</fullName>
    </alternativeName>
</protein>
<comment type="subcellular location">
    <subcellularLocation>
        <location evidence="2">Nucleus</location>
        <location evidence="2">Nucleolus</location>
    </subcellularLocation>
</comment>